<keyword evidence="12" id="KW-1185">Reference proteome</keyword>
<sequence length="346" mass="39714">MENTDYSNNEHRLNQLLLIAEECETLDRLKQLVDSGKIFTAYNGFEPSGRIHIAQALITVMNTNKIIECGGQMIIYIADWFAKMNLKMNGDIEKIRELGRYFIEVFKACGINLGGTKFIWASEFIASNPSYIERMLDIAEFSTLSRVKRCCQIMGRNESDCLKASQIFYPCMQAADVFELVPGGIDICQLGIDQRKVNMLAIEYANDRGLKIPISLSHHMLMSLNGPKKKMSKSDPQSAIFMDDTEQEINEKISRAYCTDEIFDNPIFEYIKYLLLRWFGTLNLCGKVYTDIKSIEQDFSSMNKRELKTDVANYINIIIDLVREHFKKPELSDLLSNIKSYQQSSK</sequence>
<protein>
    <recommendedName>
        <fullName evidence="3">tyrosine--tRNA ligase</fullName>
        <ecNumber evidence="3">6.1.1.1</ecNumber>
    </recommendedName>
    <alternativeName>
        <fullName evidence="9">Tyrosyl-tRNA synthetase</fullName>
    </alternativeName>
</protein>
<evidence type="ECO:0000256" key="7">
    <source>
        <dbReference type="ARBA" id="ARBA00022917"/>
    </source>
</evidence>
<keyword evidence="8" id="KW-0030">Aminoacyl-tRNA synthetase</keyword>
<dbReference type="EMBL" id="KM982402">
    <property type="protein sequence ID" value="AKI79858.1"/>
    <property type="molecule type" value="Genomic_DNA"/>
</dbReference>
<evidence type="ECO:0000256" key="10">
    <source>
        <dbReference type="ARBA" id="ARBA00048248"/>
    </source>
</evidence>
<comment type="function">
    <text evidence="1">Catalyzes the attachment of tyrosine to tRNA(Tyr) in a two-step reaction: tyrosine is first activated by ATP to form Tyr-AMP and then transferred to the acceptor end of tRNA(Tyr).</text>
</comment>
<dbReference type="InterPro" id="IPR014729">
    <property type="entry name" value="Rossmann-like_a/b/a_fold"/>
</dbReference>
<dbReference type="InterPro" id="IPR023617">
    <property type="entry name" value="Tyr-tRNA-ligase_arc/euk-type"/>
</dbReference>
<dbReference type="SUPFAM" id="SSF52374">
    <property type="entry name" value="Nucleotidylyl transferase"/>
    <property type="match status" value="1"/>
</dbReference>
<dbReference type="Gene3D" id="1.10.240.10">
    <property type="entry name" value="Tyrosyl-Transfer RNA Synthetase"/>
    <property type="match status" value="1"/>
</dbReference>
<dbReference type="PANTHER" id="PTHR46264">
    <property type="entry name" value="TYROSINE-TRNA LIGASE"/>
    <property type="match status" value="1"/>
</dbReference>
<dbReference type="PANTHER" id="PTHR46264:SF4">
    <property type="entry name" value="TYROSINE--TRNA LIGASE, CYTOPLASMIC"/>
    <property type="match status" value="1"/>
</dbReference>
<dbReference type="GO" id="GO:0005524">
    <property type="term" value="F:ATP binding"/>
    <property type="evidence" value="ECO:0007669"/>
    <property type="project" value="UniProtKB-KW"/>
</dbReference>
<dbReference type="KEGG" id="vg:80513656"/>
<dbReference type="PIRSF" id="PIRSF006588">
    <property type="entry name" value="TyrRS_arch_euk"/>
    <property type="match status" value="1"/>
</dbReference>
<reference evidence="11 12" key="1">
    <citation type="submission" date="2014-10" db="EMBL/GenBank/DDBJ databases">
        <title>Pan-genome analysis of Brazilian lineage A amoebal mimiviruses.</title>
        <authorList>
            <person name="Assis F.L."/>
            <person name="Abrahao J.S."/>
            <person name="Kroon E.G."/>
            <person name="Dornas F.P."/>
            <person name="Andrade K.R."/>
            <person name="Borato P.V.M."/>
            <person name="Pilotto M.R."/>
            <person name="Benamar S."/>
            <person name="LaScola B."/>
            <person name="Colson P."/>
        </authorList>
    </citation>
    <scope>NUCLEOTIDE SEQUENCE [LARGE SCALE GENOMIC DNA]</scope>
    <source>
        <strain evidence="11 12">Kroon</strain>
    </source>
</reference>
<keyword evidence="5" id="KW-0547">Nucleotide-binding</keyword>
<evidence type="ECO:0000256" key="2">
    <source>
        <dbReference type="ARBA" id="ARBA00005594"/>
    </source>
</evidence>
<dbReference type="EC" id="6.1.1.1" evidence="3"/>
<dbReference type="NCBIfam" id="NF006330">
    <property type="entry name" value="PRK08560.1"/>
    <property type="match status" value="1"/>
</dbReference>
<dbReference type="Pfam" id="PF00579">
    <property type="entry name" value="tRNA-synt_1b"/>
    <property type="match status" value="1"/>
</dbReference>
<evidence type="ECO:0000256" key="5">
    <source>
        <dbReference type="ARBA" id="ARBA00022741"/>
    </source>
</evidence>
<comment type="similarity">
    <text evidence="2">Belongs to the class-I aminoacyl-tRNA synthetase family.</text>
</comment>
<evidence type="ECO:0000313" key="11">
    <source>
        <dbReference type="EMBL" id="AKI79858.1"/>
    </source>
</evidence>
<keyword evidence="7" id="KW-0648">Protein biosynthesis</keyword>
<evidence type="ECO:0000256" key="8">
    <source>
        <dbReference type="ARBA" id="ARBA00023146"/>
    </source>
</evidence>
<keyword evidence="4" id="KW-0436">Ligase</keyword>
<evidence type="ECO:0000256" key="1">
    <source>
        <dbReference type="ARBA" id="ARBA00002025"/>
    </source>
</evidence>
<comment type="catalytic activity">
    <reaction evidence="10">
        <text>tRNA(Tyr) + L-tyrosine + ATP = L-tyrosyl-tRNA(Tyr) + AMP + diphosphate + H(+)</text>
        <dbReference type="Rhea" id="RHEA:10220"/>
        <dbReference type="Rhea" id="RHEA-COMP:9706"/>
        <dbReference type="Rhea" id="RHEA-COMP:9707"/>
        <dbReference type="ChEBI" id="CHEBI:15378"/>
        <dbReference type="ChEBI" id="CHEBI:30616"/>
        <dbReference type="ChEBI" id="CHEBI:33019"/>
        <dbReference type="ChEBI" id="CHEBI:58315"/>
        <dbReference type="ChEBI" id="CHEBI:78442"/>
        <dbReference type="ChEBI" id="CHEBI:78536"/>
        <dbReference type="ChEBI" id="CHEBI:456215"/>
        <dbReference type="EC" id="6.1.1.1"/>
    </reaction>
</comment>
<evidence type="ECO:0000313" key="12">
    <source>
        <dbReference type="Proteomes" id="UP000240461"/>
    </source>
</evidence>
<dbReference type="InterPro" id="IPR050489">
    <property type="entry name" value="Tyr-tRNA_synthase"/>
</dbReference>
<organism evidence="11 12">
    <name type="scientific">Acanthamoeba polyphaga mimivirus Kroon</name>
    <dbReference type="NCBI Taxonomy" id="3069720"/>
    <lineage>
        <taxon>Viruses</taxon>
        <taxon>Varidnaviria</taxon>
        <taxon>Bamfordvirae</taxon>
        <taxon>Nucleocytoviricota</taxon>
        <taxon>Megaviricetes</taxon>
        <taxon>Imitervirales</taxon>
        <taxon>Mimiviridae</taxon>
        <taxon>Megamimivirinae</taxon>
        <taxon>Mimivirus</taxon>
        <taxon>Mimivirus lagoaense</taxon>
    </lineage>
</organism>
<evidence type="ECO:0000256" key="9">
    <source>
        <dbReference type="ARBA" id="ARBA00033323"/>
    </source>
</evidence>
<proteinExistence type="inferred from homology"/>
<evidence type="ECO:0000256" key="6">
    <source>
        <dbReference type="ARBA" id="ARBA00022840"/>
    </source>
</evidence>
<evidence type="ECO:0000256" key="4">
    <source>
        <dbReference type="ARBA" id="ARBA00022598"/>
    </source>
</evidence>
<accession>A0A0G2Y290</accession>
<evidence type="ECO:0000256" key="3">
    <source>
        <dbReference type="ARBA" id="ARBA00013160"/>
    </source>
</evidence>
<dbReference type="InterPro" id="IPR002305">
    <property type="entry name" value="aa-tRNA-synth_Ic"/>
</dbReference>
<dbReference type="Gene3D" id="3.40.50.620">
    <property type="entry name" value="HUPs"/>
    <property type="match status" value="1"/>
</dbReference>
<dbReference type="FunFam" id="3.40.50.620:FF:000085">
    <property type="entry name" value="Tyrosine--tRNA ligase 1 cytoplasmic"/>
    <property type="match status" value="1"/>
</dbReference>
<name>A0A0G2Y290_9VIRU</name>
<dbReference type="GO" id="GO:0004831">
    <property type="term" value="F:tyrosine-tRNA ligase activity"/>
    <property type="evidence" value="ECO:0007669"/>
    <property type="project" value="UniProtKB-EC"/>
</dbReference>
<keyword evidence="6" id="KW-0067">ATP-binding</keyword>
<dbReference type="Proteomes" id="UP000240461">
    <property type="component" value="Segment"/>
</dbReference>